<evidence type="ECO:0000256" key="1">
    <source>
        <dbReference type="SAM" id="MobiDB-lite"/>
    </source>
</evidence>
<name>A0AAD7U750_9STRA</name>
<comment type="caution">
    <text evidence="3">The sequence shown here is derived from an EMBL/GenBank/DDBJ whole genome shotgun (WGS) entry which is preliminary data.</text>
</comment>
<dbReference type="InterPro" id="IPR037191">
    <property type="entry name" value="VPS9_dom_sf"/>
</dbReference>
<feature type="region of interest" description="Disordered" evidence="1">
    <location>
        <begin position="568"/>
        <end position="596"/>
    </location>
</feature>
<organism evidence="3 4">
    <name type="scientific">Chrysophaeum taylorii</name>
    <dbReference type="NCBI Taxonomy" id="2483200"/>
    <lineage>
        <taxon>Eukaryota</taxon>
        <taxon>Sar</taxon>
        <taxon>Stramenopiles</taxon>
        <taxon>Ochrophyta</taxon>
        <taxon>Pelagophyceae</taxon>
        <taxon>Pelagomonadales</taxon>
        <taxon>Pelagomonadaceae</taxon>
        <taxon>Chrysophaeum</taxon>
    </lineage>
</organism>
<dbReference type="SMART" id="SM00167">
    <property type="entry name" value="VPS9"/>
    <property type="match status" value="1"/>
</dbReference>
<accession>A0AAD7U750</accession>
<dbReference type="SUPFAM" id="SSF109993">
    <property type="entry name" value="VPS9 domain"/>
    <property type="match status" value="1"/>
</dbReference>
<feature type="domain" description="VPS9" evidence="2">
    <location>
        <begin position="412"/>
        <end position="553"/>
    </location>
</feature>
<sequence>MRWAHASESECLAEVSRRSRVTSAWRASFRRGIPFAEPAAGCWIQCFQNRLTGFADWAELRQRFDGSYFVVLHAQQGVDVALRRFSMTEVMDLGELLDRYEEVRVNNNPNERTSKWADATTLACGNELERRARRPVQPGETVMCGGVECVLERGGDYEDAPWVAKIGAETLSLGEFLDKYPTVNDDDDDDDDPAADIALERRLLRPPPKRAPFDDAFSVDRQRGLERAAQDLFVPVIARSRRERTALDLEASAAARAADKDDIEEDDELWGAARKAAAGALRCYFTGIAFRRPADVLYDALIAERSYKHWIPDPNPVVAVAAYVSRSALADASTAPGAVLAVVNDHFFRPDAVGRACAAARVVLDSLLRYHPALGSRREATIAALEAVDAALFGDDDAGSSTKWIMDDSDRAARELRYQAVLDSLRDRVEDLPDRAALLEKSRSSGGEKRPSLAALDKLPLARTARGKLRALVATLEALAAELGETGVASDDLMPALCDTLLQANLQHPAAEIAFAKRFCRDEKLLLGADGYALTSFEIALAALRETCDQEDDLFVVAQDLPERARAVSEETPVSLHSRQQQLASHVWPRRSITRP</sequence>
<evidence type="ECO:0000313" key="3">
    <source>
        <dbReference type="EMBL" id="KAJ8599080.1"/>
    </source>
</evidence>
<evidence type="ECO:0000313" key="4">
    <source>
        <dbReference type="Proteomes" id="UP001230188"/>
    </source>
</evidence>
<dbReference type="Pfam" id="PF02204">
    <property type="entry name" value="VPS9"/>
    <property type="match status" value="1"/>
</dbReference>
<dbReference type="PROSITE" id="PS51205">
    <property type="entry name" value="VPS9"/>
    <property type="match status" value="1"/>
</dbReference>
<feature type="compositionally biased region" description="Polar residues" evidence="1">
    <location>
        <begin position="575"/>
        <end position="584"/>
    </location>
</feature>
<dbReference type="InterPro" id="IPR003123">
    <property type="entry name" value="VPS9"/>
</dbReference>
<keyword evidence="4" id="KW-1185">Reference proteome</keyword>
<reference evidence="3" key="1">
    <citation type="submission" date="2023-01" db="EMBL/GenBank/DDBJ databases">
        <title>Metagenome sequencing of chrysophaentin producing Chrysophaeum taylorii.</title>
        <authorList>
            <person name="Davison J."/>
            <person name="Bewley C."/>
        </authorList>
    </citation>
    <scope>NUCLEOTIDE SEQUENCE</scope>
    <source>
        <strain evidence="3">NIES-1699</strain>
    </source>
</reference>
<dbReference type="AlphaFoldDB" id="A0AAD7U750"/>
<evidence type="ECO:0000259" key="2">
    <source>
        <dbReference type="PROSITE" id="PS51205"/>
    </source>
</evidence>
<gene>
    <name evidence="3" type="ORF">CTAYLR_007616</name>
</gene>
<dbReference type="Gene3D" id="1.20.1050.80">
    <property type="entry name" value="VPS9 domain"/>
    <property type="match status" value="1"/>
</dbReference>
<dbReference type="EMBL" id="JAQMWT010000590">
    <property type="protein sequence ID" value="KAJ8599080.1"/>
    <property type="molecule type" value="Genomic_DNA"/>
</dbReference>
<dbReference type="Proteomes" id="UP001230188">
    <property type="component" value="Unassembled WGS sequence"/>
</dbReference>
<protein>
    <recommendedName>
        <fullName evidence="2">VPS9 domain-containing protein</fullName>
    </recommendedName>
</protein>
<proteinExistence type="predicted"/>